<protein>
    <submittedName>
        <fullName evidence="2">Uncharacterized protein</fullName>
    </submittedName>
</protein>
<keyword evidence="1" id="KW-0472">Membrane</keyword>
<keyword evidence="1" id="KW-0812">Transmembrane</keyword>
<dbReference type="RefSeq" id="WP_126599293.1">
    <property type="nucleotide sequence ID" value="NZ_LR134510.1"/>
</dbReference>
<gene>
    <name evidence="2" type="ORF">NCTC12871_00848</name>
</gene>
<evidence type="ECO:0000313" key="3">
    <source>
        <dbReference type="Proteomes" id="UP000279799"/>
    </source>
</evidence>
<evidence type="ECO:0000256" key="1">
    <source>
        <dbReference type="SAM" id="Phobius"/>
    </source>
</evidence>
<accession>A0A448TU05</accession>
<reference evidence="2 3" key="1">
    <citation type="submission" date="2018-12" db="EMBL/GenBank/DDBJ databases">
        <authorList>
            <consortium name="Pathogen Informatics"/>
        </authorList>
    </citation>
    <scope>NUCLEOTIDE SEQUENCE [LARGE SCALE GENOMIC DNA]</scope>
    <source>
        <strain evidence="2 3">NCTC12871</strain>
    </source>
</reference>
<dbReference type="AlphaFoldDB" id="A0A448TU05"/>
<feature type="transmembrane region" description="Helical" evidence="1">
    <location>
        <begin position="88"/>
        <end position="104"/>
    </location>
</feature>
<dbReference type="Proteomes" id="UP000279799">
    <property type="component" value="Chromosome"/>
</dbReference>
<keyword evidence="1" id="KW-1133">Transmembrane helix</keyword>
<keyword evidence="3" id="KW-1185">Reference proteome</keyword>
<dbReference type="KEGG" id="adp:NCTC12871_00848"/>
<evidence type="ECO:0000313" key="2">
    <source>
        <dbReference type="EMBL" id="VEJ09395.1"/>
    </source>
</evidence>
<dbReference type="EMBL" id="LR134510">
    <property type="protein sequence ID" value="VEJ09395.1"/>
    <property type="molecule type" value="Genomic_DNA"/>
</dbReference>
<proteinExistence type="predicted"/>
<sequence>MKIMKMNKWKRIMVWLLVAFAILVGFTIIISLLGTKYLNTINTLLAHILWLTIFRYFLYCLCAAIFFAMRRSVYAKGNIEECKTVKRMGLMILGFCVFNEILVWI</sequence>
<organism evidence="2 3">
    <name type="scientific">Actinobacillus delphinicola</name>
    <dbReference type="NCBI Taxonomy" id="51161"/>
    <lineage>
        <taxon>Bacteria</taxon>
        <taxon>Pseudomonadati</taxon>
        <taxon>Pseudomonadota</taxon>
        <taxon>Gammaproteobacteria</taxon>
        <taxon>Pasteurellales</taxon>
        <taxon>Pasteurellaceae</taxon>
        <taxon>Actinobacillus</taxon>
    </lineage>
</organism>
<feature type="transmembrane region" description="Helical" evidence="1">
    <location>
        <begin position="12"/>
        <end position="33"/>
    </location>
</feature>
<name>A0A448TU05_9PAST</name>
<feature type="transmembrane region" description="Helical" evidence="1">
    <location>
        <begin position="45"/>
        <end position="67"/>
    </location>
</feature>